<sequence length="238" mass="26958">MNILNLVTILISSVFKILQPAINTKGLPMFSLFHKKKELTVACVGDSITYGSGVAATRSRDAYPAILNRLLGSKAKVYNYGLRGRTLISTGDQPYIEERSYRQALEKKADVYILMLGTNDSKPYNWDYQKMKDELPGFVRSFKDLENHPNIFLMQPPKCFPLNNGKVPYDIQNELVSSSIHQLVADTARALEVHLIDLYALTETHPEWFMDGVHPNREGNKMIAEKIFQAISYNNPST</sequence>
<proteinExistence type="predicted"/>
<evidence type="ECO:0000259" key="1">
    <source>
        <dbReference type="Pfam" id="PF13472"/>
    </source>
</evidence>
<dbReference type="PANTHER" id="PTHR30383">
    <property type="entry name" value="THIOESTERASE 1/PROTEASE 1/LYSOPHOSPHOLIPASE L1"/>
    <property type="match status" value="1"/>
</dbReference>
<evidence type="ECO:0000313" key="3">
    <source>
        <dbReference type="Proteomes" id="UP001523566"/>
    </source>
</evidence>
<organism evidence="2 3">
    <name type="scientific">Aequitasia blattaphilus</name>
    <dbReference type="NCBI Taxonomy" id="2949332"/>
    <lineage>
        <taxon>Bacteria</taxon>
        <taxon>Bacillati</taxon>
        <taxon>Bacillota</taxon>
        <taxon>Clostridia</taxon>
        <taxon>Lachnospirales</taxon>
        <taxon>Lachnospiraceae</taxon>
        <taxon>Aequitasia</taxon>
    </lineage>
</organism>
<dbReference type="InterPro" id="IPR036514">
    <property type="entry name" value="SGNH_hydro_sf"/>
</dbReference>
<dbReference type="InterPro" id="IPR051532">
    <property type="entry name" value="Ester_Hydrolysis_Enzymes"/>
</dbReference>
<gene>
    <name evidence="2" type="ORF">NK125_00950</name>
</gene>
<dbReference type="EMBL" id="JAMZFW010000001">
    <property type="protein sequence ID" value="MCP1100978.1"/>
    <property type="molecule type" value="Genomic_DNA"/>
</dbReference>
<dbReference type="Pfam" id="PF13472">
    <property type="entry name" value="Lipase_GDSL_2"/>
    <property type="match status" value="1"/>
</dbReference>
<comment type="caution">
    <text evidence="2">The sequence shown here is derived from an EMBL/GenBank/DDBJ whole genome shotgun (WGS) entry which is preliminary data.</text>
</comment>
<keyword evidence="3" id="KW-1185">Reference proteome</keyword>
<reference evidence="2 3" key="1">
    <citation type="journal article" date="2022" name="Genome Biol. Evol.">
        <title>Host diet, physiology and behaviors set the stage for Lachnospiraceae cladogenesis.</title>
        <authorList>
            <person name="Vera-Ponce De Leon A."/>
            <person name="Schneider M."/>
            <person name="Jahnes B.C."/>
            <person name="Sadowski V."/>
            <person name="Camuy-Velez L.A."/>
            <person name="Duan J."/>
            <person name="Sabree Z.L."/>
        </authorList>
    </citation>
    <scope>NUCLEOTIDE SEQUENCE [LARGE SCALE GENOMIC DNA]</scope>
    <source>
        <strain evidence="2 3">PAL113</strain>
    </source>
</reference>
<dbReference type="RefSeq" id="WP_262064763.1">
    <property type="nucleotide sequence ID" value="NZ_JAMXOD010000001.1"/>
</dbReference>
<feature type="domain" description="SGNH hydrolase-type esterase" evidence="1">
    <location>
        <begin position="43"/>
        <end position="221"/>
    </location>
</feature>
<dbReference type="Gene3D" id="3.40.50.1110">
    <property type="entry name" value="SGNH hydrolase"/>
    <property type="match status" value="1"/>
</dbReference>
<dbReference type="SUPFAM" id="SSF52266">
    <property type="entry name" value="SGNH hydrolase"/>
    <property type="match status" value="1"/>
</dbReference>
<dbReference type="PANTHER" id="PTHR30383:SF29">
    <property type="entry name" value="SGNH HYDROLASE-TYPE ESTERASE DOMAIN-CONTAINING PROTEIN"/>
    <property type="match status" value="1"/>
</dbReference>
<dbReference type="Proteomes" id="UP001523566">
    <property type="component" value="Unassembled WGS sequence"/>
</dbReference>
<protein>
    <submittedName>
        <fullName evidence="2">GDSL-type esterase/lipase family protein</fullName>
    </submittedName>
</protein>
<name>A0ABT1E560_9FIRM</name>
<accession>A0ABT1E560</accession>
<dbReference type="InterPro" id="IPR013830">
    <property type="entry name" value="SGNH_hydro"/>
</dbReference>
<evidence type="ECO:0000313" key="2">
    <source>
        <dbReference type="EMBL" id="MCP1100978.1"/>
    </source>
</evidence>